<dbReference type="InterPro" id="IPR007763">
    <property type="entry name" value="NDUFA12"/>
</dbReference>
<dbReference type="PANTHER" id="PTHR12910">
    <property type="entry name" value="NADH-UBIQUINONE OXIDOREDUCTASE SUBUNIT B17.2"/>
    <property type="match status" value="1"/>
</dbReference>
<dbReference type="Proteomes" id="UP000267821">
    <property type="component" value="Unassembled WGS sequence"/>
</dbReference>
<keyword evidence="2" id="KW-0472">Membrane</keyword>
<evidence type="ECO:0000256" key="3">
    <source>
        <dbReference type="SAM" id="MobiDB-lite"/>
    </source>
</evidence>
<keyword evidence="2" id="KW-0679">Respiratory chain</keyword>
<feature type="region of interest" description="Disordered" evidence="3">
    <location>
        <begin position="90"/>
        <end position="111"/>
    </location>
</feature>
<dbReference type="InParanoid" id="A0A3N4LFP2"/>
<dbReference type="STRING" id="1051890.A0A3N4LFP2"/>
<comment type="subcellular location">
    <subcellularLocation>
        <location evidence="2">Mitochondrion inner membrane</location>
        <topology evidence="2">Peripheral membrane protein</topology>
        <orientation evidence="2">Matrix side</orientation>
    </subcellularLocation>
</comment>
<sequence>MSTPTRTIRNLWRIGIKGYFQQMNSIGDTKAGTLIGMDRFGNKYYENFEEELPLRTKWVDFKNWYYDASEIEPGWHAWLHYMTDKPPTQDPLLQPRKNKWSPVEHVPNPTMSRAAYKPYSTVQQGRVQSWAPVAKPRECSA</sequence>
<dbReference type="OrthoDB" id="274641at2759"/>
<keyword evidence="2" id="KW-0813">Transport</keyword>
<keyword evidence="2" id="KW-0249">Electron transport</keyword>
<reference evidence="4 5" key="1">
    <citation type="journal article" date="2018" name="Nat. Ecol. Evol.">
        <title>Pezizomycetes genomes reveal the molecular basis of ectomycorrhizal truffle lifestyle.</title>
        <authorList>
            <person name="Murat C."/>
            <person name="Payen T."/>
            <person name="Noel B."/>
            <person name="Kuo A."/>
            <person name="Morin E."/>
            <person name="Chen J."/>
            <person name="Kohler A."/>
            <person name="Krizsan K."/>
            <person name="Balestrini R."/>
            <person name="Da Silva C."/>
            <person name="Montanini B."/>
            <person name="Hainaut M."/>
            <person name="Levati E."/>
            <person name="Barry K.W."/>
            <person name="Belfiori B."/>
            <person name="Cichocki N."/>
            <person name="Clum A."/>
            <person name="Dockter R.B."/>
            <person name="Fauchery L."/>
            <person name="Guy J."/>
            <person name="Iotti M."/>
            <person name="Le Tacon F."/>
            <person name="Lindquist E.A."/>
            <person name="Lipzen A."/>
            <person name="Malagnac F."/>
            <person name="Mello A."/>
            <person name="Molinier V."/>
            <person name="Miyauchi S."/>
            <person name="Poulain J."/>
            <person name="Riccioni C."/>
            <person name="Rubini A."/>
            <person name="Sitrit Y."/>
            <person name="Splivallo R."/>
            <person name="Traeger S."/>
            <person name="Wang M."/>
            <person name="Zifcakova L."/>
            <person name="Wipf D."/>
            <person name="Zambonelli A."/>
            <person name="Paolocci F."/>
            <person name="Nowrousian M."/>
            <person name="Ottonello S."/>
            <person name="Baldrian P."/>
            <person name="Spatafora J.W."/>
            <person name="Henrissat B."/>
            <person name="Nagy L.G."/>
            <person name="Aury J.M."/>
            <person name="Wincker P."/>
            <person name="Grigoriev I.V."/>
            <person name="Bonfante P."/>
            <person name="Martin F.M."/>
        </authorList>
    </citation>
    <scope>NUCLEOTIDE SEQUENCE [LARGE SCALE GENOMIC DNA]</scope>
    <source>
        <strain evidence="4 5">ATCC MYA-4762</strain>
    </source>
</reference>
<keyword evidence="5" id="KW-1185">Reference proteome</keyword>
<dbReference type="Pfam" id="PF05071">
    <property type="entry name" value="NDUFA12"/>
    <property type="match status" value="1"/>
</dbReference>
<evidence type="ECO:0000256" key="1">
    <source>
        <dbReference type="ARBA" id="ARBA00007355"/>
    </source>
</evidence>
<dbReference type="PANTHER" id="PTHR12910:SF2">
    <property type="entry name" value="NADH DEHYDROGENASE [UBIQUINONE] 1 ALPHA SUBCOMPLEX SUBUNIT 12"/>
    <property type="match status" value="1"/>
</dbReference>
<dbReference type="GO" id="GO:0006979">
    <property type="term" value="P:response to oxidative stress"/>
    <property type="evidence" value="ECO:0007669"/>
    <property type="project" value="TreeGrafter"/>
</dbReference>
<evidence type="ECO:0000313" key="4">
    <source>
        <dbReference type="EMBL" id="RPB19501.1"/>
    </source>
</evidence>
<keyword evidence="2" id="KW-0496">Mitochondrion</keyword>
<name>A0A3N4LFP2_9PEZI</name>
<dbReference type="AlphaFoldDB" id="A0A3N4LFP2"/>
<accession>A0A3N4LFP2</accession>
<organism evidence="4 5">
    <name type="scientific">Terfezia boudieri ATCC MYA-4762</name>
    <dbReference type="NCBI Taxonomy" id="1051890"/>
    <lineage>
        <taxon>Eukaryota</taxon>
        <taxon>Fungi</taxon>
        <taxon>Dikarya</taxon>
        <taxon>Ascomycota</taxon>
        <taxon>Pezizomycotina</taxon>
        <taxon>Pezizomycetes</taxon>
        <taxon>Pezizales</taxon>
        <taxon>Pezizaceae</taxon>
        <taxon>Terfezia</taxon>
    </lineage>
</organism>
<gene>
    <name evidence="4" type="ORF">L211DRAFT_842576</name>
</gene>
<evidence type="ECO:0000256" key="2">
    <source>
        <dbReference type="RuleBase" id="RU363103"/>
    </source>
</evidence>
<protein>
    <recommendedName>
        <fullName evidence="2">NADH dehydrogenase [ubiquinone] 1 alpha subcomplex subunit</fullName>
    </recommendedName>
</protein>
<comment type="function">
    <text evidence="2">Accessory subunit of the mitochondrial membrane respiratory chain NADH dehydrogenase (Complex I), that is believed not to be involved in catalysis. Complex I functions in the transfer of electrons from NADH to the respiratory chain. The immediate electron acceptor for the enzyme is believed to be ubiquinone.</text>
</comment>
<dbReference type="GO" id="GO:0005743">
    <property type="term" value="C:mitochondrial inner membrane"/>
    <property type="evidence" value="ECO:0007669"/>
    <property type="project" value="UniProtKB-SubCell"/>
</dbReference>
<keyword evidence="2" id="KW-0999">Mitochondrion inner membrane</keyword>
<dbReference type="GO" id="GO:0045271">
    <property type="term" value="C:respiratory chain complex I"/>
    <property type="evidence" value="ECO:0007669"/>
    <property type="project" value="InterPro"/>
</dbReference>
<keyword evidence="4" id="KW-0830">Ubiquinone</keyword>
<proteinExistence type="inferred from homology"/>
<comment type="similarity">
    <text evidence="1 2">Belongs to the complex I NDUFA12 subunit family.</text>
</comment>
<evidence type="ECO:0000313" key="5">
    <source>
        <dbReference type="Proteomes" id="UP000267821"/>
    </source>
</evidence>
<dbReference type="EMBL" id="ML121588">
    <property type="protein sequence ID" value="RPB19501.1"/>
    <property type="molecule type" value="Genomic_DNA"/>
</dbReference>